<dbReference type="Proteomes" id="UP001057375">
    <property type="component" value="Unassembled WGS sequence"/>
</dbReference>
<sequence>MSMNGMNPILSYSLEDSEDHRTLSTKRQCSVVSSLTELSLTSEGGNALENFSLTTICTPTTESFVIYDECSSLAQPEEFISEFGTRSRKRRHSPIYFKPIQPPRALFLGSSTNPFLDDAYGYDETTFGEELEDTVSSERDIFIRNRLEDDSSLVDTREKLSEQSLKLLIQEETPLAQSASISHDTGRIPGSLVYLL</sequence>
<proteinExistence type="predicted"/>
<dbReference type="EMBL" id="BQXS01009699">
    <property type="protein sequence ID" value="GKT31568.1"/>
    <property type="molecule type" value="Genomic_DNA"/>
</dbReference>
<name>A0ABQ5KGB4_9EUKA</name>
<gene>
    <name evidence="1" type="ORF">ADUPG1_005974</name>
</gene>
<accession>A0ABQ5KGB4</accession>
<protein>
    <submittedName>
        <fullName evidence="1">Uncharacterized protein</fullName>
    </submittedName>
</protein>
<comment type="caution">
    <text evidence="1">The sequence shown here is derived from an EMBL/GenBank/DDBJ whole genome shotgun (WGS) entry which is preliminary data.</text>
</comment>
<evidence type="ECO:0000313" key="2">
    <source>
        <dbReference type="Proteomes" id="UP001057375"/>
    </source>
</evidence>
<keyword evidence="2" id="KW-1185">Reference proteome</keyword>
<reference evidence="1" key="1">
    <citation type="submission" date="2022-03" db="EMBL/GenBank/DDBJ databases">
        <title>Draft genome sequence of Aduncisulcus paluster, a free-living microaerophilic Fornicata.</title>
        <authorList>
            <person name="Yuyama I."/>
            <person name="Kume K."/>
            <person name="Tamura T."/>
            <person name="Inagaki Y."/>
            <person name="Hashimoto T."/>
        </authorList>
    </citation>
    <scope>NUCLEOTIDE SEQUENCE</scope>
    <source>
        <strain evidence="1">NY0171</strain>
    </source>
</reference>
<organism evidence="1 2">
    <name type="scientific">Aduncisulcus paluster</name>
    <dbReference type="NCBI Taxonomy" id="2918883"/>
    <lineage>
        <taxon>Eukaryota</taxon>
        <taxon>Metamonada</taxon>
        <taxon>Carpediemonas-like organisms</taxon>
        <taxon>Aduncisulcus</taxon>
    </lineage>
</organism>
<evidence type="ECO:0000313" key="1">
    <source>
        <dbReference type="EMBL" id="GKT31568.1"/>
    </source>
</evidence>